<sequence length="79" mass="8632">ITFSPQASAEPGGASKSLDSPELSDLSFPLAKPPRQQHRQQVKRIQLRVQELFAVISGLVLTASPFLLPKELLARVNPD</sequence>
<reference evidence="3" key="1">
    <citation type="submission" date="2019-04" db="EMBL/GenBank/DDBJ databases">
        <title>Genome assembly of Zosterops borbonicus 15179.</title>
        <authorList>
            <person name="Leroy T."/>
            <person name="Anselmetti Y."/>
            <person name="Tilak M.-K."/>
            <person name="Nabholz B."/>
        </authorList>
    </citation>
    <scope>NUCLEOTIDE SEQUENCE</scope>
    <source>
        <strain evidence="3">HGM_15179</strain>
        <tissue evidence="3">Muscle</tissue>
    </source>
</reference>
<protein>
    <submittedName>
        <fullName evidence="3">Uncharacterized protein</fullName>
    </submittedName>
</protein>
<comment type="caution">
    <text evidence="3">The sequence shown here is derived from an EMBL/GenBank/DDBJ whole genome shotgun (WGS) entry which is preliminary data.</text>
</comment>
<accession>A0A8K1D6K3</accession>
<feature type="non-terminal residue" evidence="3">
    <location>
        <position position="1"/>
    </location>
</feature>
<feature type="non-terminal residue" evidence="3">
    <location>
        <position position="79"/>
    </location>
</feature>
<feature type="region of interest" description="Disordered" evidence="1">
    <location>
        <begin position="1"/>
        <end position="39"/>
    </location>
</feature>
<dbReference type="EMBL" id="SWJQ01011124">
    <property type="protein sequence ID" value="TRZ04800.1"/>
    <property type="molecule type" value="Genomic_DNA"/>
</dbReference>
<gene>
    <name evidence="3" type="ORF">HGM15179_021132</name>
    <name evidence="2" type="ORF">HGM15179_022304</name>
</gene>
<dbReference type="AlphaFoldDB" id="A0A8K1D6K3"/>
<evidence type="ECO:0000313" key="2">
    <source>
        <dbReference type="EMBL" id="TRZ04800.1"/>
    </source>
</evidence>
<proteinExistence type="predicted"/>
<name>A0A8K1D6K3_9PASS</name>
<evidence type="ECO:0000313" key="3">
    <source>
        <dbReference type="EMBL" id="TRZ05972.1"/>
    </source>
</evidence>
<keyword evidence="4" id="KW-1185">Reference proteome</keyword>
<dbReference type="Proteomes" id="UP000796761">
    <property type="component" value="Unassembled WGS sequence"/>
</dbReference>
<organism evidence="3 4">
    <name type="scientific">Zosterops borbonicus</name>
    <dbReference type="NCBI Taxonomy" id="364589"/>
    <lineage>
        <taxon>Eukaryota</taxon>
        <taxon>Metazoa</taxon>
        <taxon>Chordata</taxon>
        <taxon>Craniata</taxon>
        <taxon>Vertebrata</taxon>
        <taxon>Euteleostomi</taxon>
        <taxon>Archelosauria</taxon>
        <taxon>Archosauria</taxon>
        <taxon>Dinosauria</taxon>
        <taxon>Saurischia</taxon>
        <taxon>Theropoda</taxon>
        <taxon>Coelurosauria</taxon>
        <taxon>Aves</taxon>
        <taxon>Neognathae</taxon>
        <taxon>Neoaves</taxon>
        <taxon>Telluraves</taxon>
        <taxon>Australaves</taxon>
        <taxon>Passeriformes</taxon>
        <taxon>Sylvioidea</taxon>
        <taxon>Zosteropidae</taxon>
        <taxon>Zosterops</taxon>
    </lineage>
</organism>
<dbReference type="EMBL" id="SWJQ01003101">
    <property type="protein sequence ID" value="TRZ05972.1"/>
    <property type="molecule type" value="Genomic_DNA"/>
</dbReference>
<evidence type="ECO:0000256" key="1">
    <source>
        <dbReference type="SAM" id="MobiDB-lite"/>
    </source>
</evidence>
<evidence type="ECO:0000313" key="4">
    <source>
        <dbReference type="Proteomes" id="UP000796761"/>
    </source>
</evidence>